<accession>A0ABU2YBZ9</accession>
<evidence type="ECO:0000313" key="2">
    <source>
        <dbReference type="Proteomes" id="UP001254488"/>
    </source>
</evidence>
<dbReference type="Proteomes" id="UP001254488">
    <property type="component" value="Unassembled WGS sequence"/>
</dbReference>
<protein>
    <recommendedName>
        <fullName evidence="3">DUF4384 domain-containing protein</fullName>
    </recommendedName>
</protein>
<gene>
    <name evidence="1" type="ORF">RM538_06835</name>
</gene>
<proteinExistence type="predicted"/>
<sequence>MNKIKTYCLLFIATCYFNLHSQSSSDSALEIAEEMIKILESTEAINNLILNKEDINGKLQDINIWSEEDKISPKTYNQLKDSYTLYSAHMNNIFENLSSELRSIKRFRQIKKLRLDKIINEYSGVYAIDLQAANRIYTNGFLPSFEIAKEEAEAKGILSTLILIIKFGETLYNTLAELFDNGKISRATESKILSLASIIVIKELKKKMYYEPWEQLVYEESNGGNSVVIASNKERENTINENLISTPKINTAPYYREVDGFISLANYKSDIEIPLNQISKRVIVGTENEDEKVSLPMFATTNALKNGDRFWVKINGYEFVRFFYYDEDVKYWQDPFGKKIIVRNEAETIEGKTLYLPAKDSFFKIAGDTPYEEFLILVSNSPIPENKRNVILGSESRGTLFIEKLSKVLPNVKPPSQENGESTTIKLTQSGKEQIYIPIYIKINK</sequence>
<dbReference type="RefSeq" id="WP_311332669.1">
    <property type="nucleotide sequence ID" value="NZ_JAVRHZ010000003.1"/>
</dbReference>
<evidence type="ECO:0008006" key="3">
    <source>
        <dbReference type="Google" id="ProtNLM"/>
    </source>
</evidence>
<reference evidence="1 2" key="1">
    <citation type="submission" date="2023-09" db="EMBL/GenBank/DDBJ databases">
        <authorList>
            <person name="Rey-Velasco X."/>
        </authorList>
    </citation>
    <scope>NUCLEOTIDE SEQUENCE [LARGE SCALE GENOMIC DNA]</scope>
    <source>
        <strain evidence="1 2">W242</strain>
    </source>
</reference>
<dbReference type="EMBL" id="JAVRHZ010000003">
    <property type="protein sequence ID" value="MDT0555713.1"/>
    <property type="molecule type" value="Genomic_DNA"/>
</dbReference>
<comment type="caution">
    <text evidence="1">The sequence shown here is derived from an EMBL/GenBank/DDBJ whole genome shotgun (WGS) entry which is preliminary data.</text>
</comment>
<organism evidence="1 2">
    <name type="scientific">Patiriisocius hiemis</name>
    <dbReference type="NCBI Taxonomy" id="3075604"/>
    <lineage>
        <taxon>Bacteria</taxon>
        <taxon>Pseudomonadati</taxon>
        <taxon>Bacteroidota</taxon>
        <taxon>Flavobacteriia</taxon>
        <taxon>Flavobacteriales</taxon>
        <taxon>Flavobacteriaceae</taxon>
        <taxon>Patiriisocius</taxon>
    </lineage>
</organism>
<name>A0ABU2YBZ9_9FLAO</name>
<evidence type="ECO:0000313" key="1">
    <source>
        <dbReference type="EMBL" id="MDT0555713.1"/>
    </source>
</evidence>
<keyword evidence="2" id="KW-1185">Reference proteome</keyword>